<dbReference type="Proteomes" id="UP000037425">
    <property type="component" value="Unassembled WGS sequence"/>
</dbReference>
<evidence type="ECO:0000313" key="6">
    <source>
        <dbReference type="Proteomes" id="UP000037425"/>
    </source>
</evidence>
<evidence type="ECO:0000256" key="3">
    <source>
        <dbReference type="ARBA" id="ARBA00022723"/>
    </source>
</evidence>
<keyword evidence="4" id="KW-0460">Magnesium</keyword>
<dbReference type="InterPro" id="IPR036412">
    <property type="entry name" value="HAD-like_sf"/>
</dbReference>
<dbReference type="NCBIfam" id="TIGR01509">
    <property type="entry name" value="HAD-SF-IA-v3"/>
    <property type="match status" value="1"/>
</dbReference>
<comment type="caution">
    <text evidence="5">The sequence shown here is derived from an EMBL/GenBank/DDBJ whole genome shotgun (WGS) entry which is preliminary data.</text>
</comment>
<organism evidence="5 6">
    <name type="scientific">Ensifer adhaerens</name>
    <name type="common">Sinorhizobium morelense</name>
    <dbReference type="NCBI Taxonomy" id="106592"/>
    <lineage>
        <taxon>Bacteria</taxon>
        <taxon>Pseudomonadati</taxon>
        <taxon>Pseudomonadota</taxon>
        <taxon>Alphaproteobacteria</taxon>
        <taxon>Hyphomicrobiales</taxon>
        <taxon>Rhizobiaceae</taxon>
        <taxon>Sinorhizobium/Ensifer group</taxon>
        <taxon>Ensifer</taxon>
    </lineage>
</organism>
<dbReference type="SFLD" id="SFLDS00003">
    <property type="entry name" value="Haloacid_Dehalogenase"/>
    <property type="match status" value="1"/>
</dbReference>
<dbReference type="OrthoDB" id="9797743at2"/>
<dbReference type="InterPro" id="IPR023214">
    <property type="entry name" value="HAD_sf"/>
</dbReference>
<gene>
    <name evidence="5" type="ORF">AC244_20550</name>
</gene>
<accession>A0A0L8BQ83</accession>
<dbReference type="GO" id="GO:0016787">
    <property type="term" value="F:hydrolase activity"/>
    <property type="evidence" value="ECO:0007669"/>
    <property type="project" value="UniProtKB-KW"/>
</dbReference>
<proteinExistence type="inferred from homology"/>
<dbReference type="SFLD" id="SFLDG01135">
    <property type="entry name" value="C1.5.6:_HAD__Beta-PGM__Phospha"/>
    <property type="match status" value="1"/>
</dbReference>
<dbReference type="PATRIC" id="fig|106592.7.peg.1942"/>
<dbReference type="Gene3D" id="3.40.50.1000">
    <property type="entry name" value="HAD superfamily/HAD-like"/>
    <property type="match status" value="1"/>
</dbReference>
<keyword evidence="3" id="KW-0479">Metal-binding</keyword>
<dbReference type="SUPFAM" id="SSF56784">
    <property type="entry name" value="HAD-like"/>
    <property type="match status" value="1"/>
</dbReference>
<evidence type="ECO:0000256" key="1">
    <source>
        <dbReference type="ARBA" id="ARBA00001946"/>
    </source>
</evidence>
<name>A0A0L8BQ83_ENSAD</name>
<dbReference type="Pfam" id="PF00702">
    <property type="entry name" value="Hydrolase"/>
    <property type="match status" value="1"/>
</dbReference>
<dbReference type="InterPro" id="IPR051600">
    <property type="entry name" value="Beta-PGM-like"/>
</dbReference>
<protein>
    <submittedName>
        <fullName evidence="5">HAD family hydrolase</fullName>
    </submittedName>
</protein>
<reference evidence="6" key="1">
    <citation type="submission" date="2015-07" db="EMBL/GenBank/DDBJ databases">
        <title>Whole genome sequence of an Ensifer adhaerens strain isolated from a cave pool in the Wind Cave National Park.</title>
        <authorList>
            <person name="Eng W.W.H."/>
            <person name="Gan H.M."/>
            <person name="Barton H.A."/>
            <person name="Savka M.A."/>
        </authorList>
    </citation>
    <scope>NUCLEOTIDE SEQUENCE [LARGE SCALE GENOMIC DNA]</scope>
    <source>
        <strain evidence="6">SD006</strain>
    </source>
</reference>
<comment type="similarity">
    <text evidence="2">Belongs to the HAD-like hydrolase superfamily. CbbY/CbbZ/Gph/YieH family.</text>
</comment>
<evidence type="ECO:0000256" key="2">
    <source>
        <dbReference type="ARBA" id="ARBA00006171"/>
    </source>
</evidence>
<evidence type="ECO:0000256" key="4">
    <source>
        <dbReference type="ARBA" id="ARBA00022842"/>
    </source>
</evidence>
<dbReference type="SFLD" id="SFLDG01129">
    <property type="entry name" value="C1.5:_HAD__Beta-PGM__Phosphata"/>
    <property type="match status" value="1"/>
</dbReference>
<dbReference type="GO" id="GO:0046872">
    <property type="term" value="F:metal ion binding"/>
    <property type="evidence" value="ECO:0007669"/>
    <property type="project" value="UniProtKB-KW"/>
</dbReference>
<dbReference type="InterPro" id="IPR006439">
    <property type="entry name" value="HAD-SF_hydro_IA"/>
</dbReference>
<sequence length="231" mass="24782">MNDIDLIIFDCDGVLVDSEIIASEVEAALLTEAGYPISVEEMAERFAGMTWQNTLLQIEKEASIPLSASLISKVDTILDERLARDLKIIEGVKPMLAQLTLPHCICSNSTSARLAMMLGKVGIKDHFGRHIYSARDLGADRVKPKPDIFLHGAKQMGVAPSRILVIEDSVHGIHGARAAGMRVVGFTGGSHTHPSHADQLTDAGAETVISRMSALPGVIAALSEWSESMTA</sequence>
<dbReference type="EMBL" id="LGAP01000015">
    <property type="protein sequence ID" value="KOF16669.1"/>
    <property type="molecule type" value="Genomic_DNA"/>
</dbReference>
<keyword evidence="5" id="KW-0378">Hydrolase</keyword>
<dbReference type="PANTHER" id="PTHR46193:SF10">
    <property type="entry name" value="6-PHOSPHOGLUCONATE PHOSPHATASE"/>
    <property type="match status" value="1"/>
</dbReference>
<dbReference type="InterPro" id="IPR023198">
    <property type="entry name" value="PGP-like_dom2"/>
</dbReference>
<dbReference type="AlphaFoldDB" id="A0A0L8BQ83"/>
<comment type="cofactor">
    <cofactor evidence="1">
        <name>Mg(2+)</name>
        <dbReference type="ChEBI" id="CHEBI:18420"/>
    </cofactor>
</comment>
<dbReference type="RefSeq" id="WP_053250667.1">
    <property type="nucleotide sequence ID" value="NZ_LGAP01000015.1"/>
</dbReference>
<dbReference type="CDD" id="cd07526">
    <property type="entry name" value="HAD_BPGM_like"/>
    <property type="match status" value="1"/>
</dbReference>
<evidence type="ECO:0000313" key="5">
    <source>
        <dbReference type="EMBL" id="KOF16669.1"/>
    </source>
</evidence>
<dbReference type="PANTHER" id="PTHR46193">
    <property type="entry name" value="6-PHOSPHOGLUCONATE PHOSPHATASE"/>
    <property type="match status" value="1"/>
</dbReference>
<dbReference type="Gene3D" id="1.10.150.240">
    <property type="entry name" value="Putative phosphatase, domain 2"/>
    <property type="match status" value="1"/>
</dbReference>